<dbReference type="InterPro" id="IPR013785">
    <property type="entry name" value="Aldolase_TIM"/>
</dbReference>
<sequence length="87" mass="9407">MSAPAIKICGLTRAQDIELLNRLGIELVGFNFVEKSPRFVSQDVAAGLAAQCRPEMERVALLVDPDDDAVDRALAAVSPHRLQLHGV</sequence>
<dbReference type="InterPro" id="IPR011060">
    <property type="entry name" value="RibuloseP-bd_barrel"/>
</dbReference>
<evidence type="ECO:0000256" key="1">
    <source>
        <dbReference type="ARBA" id="ARBA00001164"/>
    </source>
</evidence>
<feature type="non-terminal residue" evidence="10">
    <location>
        <position position="87"/>
    </location>
</feature>
<evidence type="ECO:0000256" key="2">
    <source>
        <dbReference type="ARBA" id="ARBA00004664"/>
    </source>
</evidence>
<evidence type="ECO:0000256" key="3">
    <source>
        <dbReference type="ARBA" id="ARBA00012572"/>
    </source>
</evidence>
<protein>
    <recommendedName>
        <fullName evidence="4">N-(5'-phosphoribosyl)anthranilate isomerase</fullName>
        <ecNumber evidence="3">5.3.1.24</ecNumber>
    </recommendedName>
</protein>
<organism evidence="10 11">
    <name type="scientific">PS1 clade bacterium</name>
    <dbReference type="NCBI Taxonomy" id="2175152"/>
    <lineage>
        <taxon>Bacteria</taxon>
        <taxon>Pseudomonadati</taxon>
        <taxon>Pseudomonadota</taxon>
        <taxon>Alphaproteobacteria</taxon>
        <taxon>PS1 clade</taxon>
    </lineage>
</organism>
<feature type="domain" description="N-(5'phosphoribosyl) anthranilate isomerase (PRAI)" evidence="9">
    <location>
        <begin position="6"/>
        <end position="86"/>
    </location>
</feature>
<comment type="catalytic activity">
    <reaction evidence="1">
        <text>N-(5-phospho-beta-D-ribosyl)anthranilate = 1-(2-carboxyphenylamino)-1-deoxy-D-ribulose 5-phosphate</text>
        <dbReference type="Rhea" id="RHEA:21540"/>
        <dbReference type="ChEBI" id="CHEBI:18277"/>
        <dbReference type="ChEBI" id="CHEBI:58613"/>
        <dbReference type="EC" id="5.3.1.24"/>
    </reaction>
</comment>
<evidence type="ECO:0000256" key="8">
    <source>
        <dbReference type="ARBA" id="ARBA00023235"/>
    </source>
</evidence>
<dbReference type="EC" id="5.3.1.24" evidence="3"/>
<comment type="pathway">
    <text evidence="2">Amino-acid biosynthesis; L-tryptophan biosynthesis; L-tryptophan from chorismate: step 3/5.</text>
</comment>
<dbReference type="GO" id="GO:0004640">
    <property type="term" value="F:phosphoribosylanthranilate isomerase activity"/>
    <property type="evidence" value="ECO:0007669"/>
    <property type="project" value="UniProtKB-EC"/>
</dbReference>
<keyword evidence="5" id="KW-0028">Amino-acid biosynthesis</keyword>
<evidence type="ECO:0000256" key="4">
    <source>
        <dbReference type="ARBA" id="ARBA00022272"/>
    </source>
</evidence>
<proteinExistence type="predicted"/>
<evidence type="ECO:0000313" key="11">
    <source>
        <dbReference type="Proteomes" id="UP000785783"/>
    </source>
</evidence>
<evidence type="ECO:0000256" key="7">
    <source>
        <dbReference type="ARBA" id="ARBA00023141"/>
    </source>
</evidence>
<dbReference type="EMBL" id="JADHOK010000076">
    <property type="protein sequence ID" value="MBL6762145.1"/>
    <property type="molecule type" value="Genomic_DNA"/>
</dbReference>
<dbReference type="Pfam" id="PF00697">
    <property type="entry name" value="PRAI"/>
    <property type="match status" value="1"/>
</dbReference>
<accession>A0A937HIB0</accession>
<dbReference type="SUPFAM" id="SSF51366">
    <property type="entry name" value="Ribulose-phoshate binding barrel"/>
    <property type="match status" value="1"/>
</dbReference>
<dbReference type="InterPro" id="IPR044643">
    <property type="entry name" value="TrpF_fam"/>
</dbReference>
<dbReference type="GO" id="GO:0000162">
    <property type="term" value="P:L-tryptophan biosynthetic process"/>
    <property type="evidence" value="ECO:0007669"/>
    <property type="project" value="UniProtKB-KW"/>
</dbReference>
<evidence type="ECO:0000259" key="9">
    <source>
        <dbReference type="Pfam" id="PF00697"/>
    </source>
</evidence>
<gene>
    <name evidence="10" type="ORF">ISQ19_05555</name>
</gene>
<dbReference type="InterPro" id="IPR001240">
    <property type="entry name" value="PRAI_dom"/>
</dbReference>
<evidence type="ECO:0000256" key="5">
    <source>
        <dbReference type="ARBA" id="ARBA00022605"/>
    </source>
</evidence>
<dbReference type="AlphaFoldDB" id="A0A937HIB0"/>
<keyword evidence="6" id="KW-0822">Tryptophan biosynthesis</keyword>
<dbReference type="Gene3D" id="3.20.20.70">
    <property type="entry name" value="Aldolase class I"/>
    <property type="match status" value="1"/>
</dbReference>
<reference evidence="10" key="1">
    <citation type="submission" date="2020-10" db="EMBL/GenBank/DDBJ databases">
        <title>Microbiome of the Black Sea water column analyzed by genome centric metagenomics.</title>
        <authorList>
            <person name="Cabello-Yeves P.J."/>
            <person name="Callieri C."/>
            <person name="Picazo A."/>
            <person name="Mehrshad M."/>
            <person name="Haro-Moreno J.M."/>
            <person name="Roda-Garcia J."/>
            <person name="Dzembekova N."/>
            <person name="Slabakova V."/>
            <person name="Slabakova N."/>
            <person name="Moncheva S."/>
            <person name="Rodriguez-Valera F."/>
        </authorList>
    </citation>
    <scope>NUCLEOTIDE SEQUENCE</scope>
    <source>
        <strain evidence="10">BS307-5m-G5</strain>
    </source>
</reference>
<dbReference type="PANTHER" id="PTHR42894">
    <property type="entry name" value="N-(5'-PHOSPHORIBOSYL)ANTHRANILATE ISOMERASE"/>
    <property type="match status" value="1"/>
</dbReference>
<comment type="caution">
    <text evidence="10">The sequence shown here is derived from an EMBL/GenBank/DDBJ whole genome shotgun (WGS) entry which is preliminary data.</text>
</comment>
<name>A0A937HIB0_9PROT</name>
<dbReference type="PANTHER" id="PTHR42894:SF1">
    <property type="entry name" value="N-(5'-PHOSPHORIBOSYL)ANTHRANILATE ISOMERASE"/>
    <property type="match status" value="1"/>
</dbReference>
<evidence type="ECO:0000313" key="10">
    <source>
        <dbReference type="EMBL" id="MBL6762145.1"/>
    </source>
</evidence>
<keyword evidence="7" id="KW-0057">Aromatic amino acid biosynthesis</keyword>
<evidence type="ECO:0000256" key="6">
    <source>
        <dbReference type="ARBA" id="ARBA00022822"/>
    </source>
</evidence>
<keyword evidence="8 10" id="KW-0413">Isomerase</keyword>
<dbReference type="Proteomes" id="UP000785783">
    <property type="component" value="Unassembled WGS sequence"/>
</dbReference>